<sequence length="309" mass="34207">MSEIRGAIPGSTSADDRMRLALDVLPVAVSWCRLGDGRVEFVNRAFTRMFGLALADCRDVFDVVSRTFADPGAAERHLAQAIKDISSPHERRVDIPEEELLCRRQDGAQFHAAFSVSLIPEAGMCLAVFVDITERKKRERTLLTLAERDPLTGLKNRRSIEDALSAAVHDTFGLLVLDLDGFKQINDNFGHSVGDDVLKEFARRLSRHFRESDVVGRLGGDEFAVLLLPAMSTQDADRMIKRLYDALEEPFLLGEATVQVAFSAGYAVHPHDASSLIQLFRVADARMYEAKRDRRLAAARGAPTPFGAP</sequence>
<dbReference type="InterPro" id="IPR029787">
    <property type="entry name" value="Nucleotide_cyclase"/>
</dbReference>
<name>A0A7W6CZ51_9HYPH</name>
<comment type="caution">
    <text evidence="2">The sequence shown here is derived from an EMBL/GenBank/DDBJ whole genome shotgun (WGS) entry which is preliminary data.</text>
</comment>
<dbReference type="NCBIfam" id="TIGR00254">
    <property type="entry name" value="GGDEF"/>
    <property type="match status" value="1"/>
</dbReference>
<feature type="domain" description="GGDEF" evidence="1">
    <location>
        <begin position="170"/>
        <end position="303"/>
    </location>
</feature>
<dbReference type="EMBL" id="JACIDR010000003">
    <property type="protein sequence ID" value="MBB3973735.1"/>
    <property type="molecule type" value="Genomic_DNA"/>
</dbReference>
<evidence type="ECO:0000313" key="3">
    <source>
        <dbReference type="Proteomes" id="UP000528964"/>
    </source>
</evidence>
<dbReference type="SUPFAM" id="SSF55785">
    <property type="entry name" value="PYP-like sensor domain (PAS domain)"/>
    <property type="match status" value="1"/>
</dbReference>
<reference evidence="2 3" key="1">
    <citation type="submission" date="2020-08" db="EMBL/GenBank/DDBJ databases">
        <title>Genomic Encyclopedia of Type Strains, Phase IV (KMG-IV): sequencing the most valuable type-strain genomes for metagenomic binning, comparative biology and taxonomic classification.</title>
        <authorList>
            <person name="Goeker M."/>
        </authorList>
    </citation>
    <scope>NUCLEOTIDE SEQUENCE [LARGE SCALE GENOMIC DNA]</scope>
    <source>
        <strain evidence="2 3">DSM 25481</strain>
    </source>
</reference>
<dbReference type="PROSITE" id="PS50887">
    <property type="entry name" value="GGDEF"/>
    <property type="match status" value="1"/>
</dbReference>
<dbReference type="SMART" id="SM00267">
    <property type="entry name" value="GGDEF"/>
    <property type="match status" value="1"/>
</dbReference>
<dbReference type="InterPro" id="IPR052163">
    <property type="entry name" value="DGC-Regulatory_Protein"/>
</dbReference>
<dbReference type="InterPro" id="IPR000160">
    <property type="entry name" value="GGDEF_dom"/>
</dbReference>
<dbReference type="AlphaFoldDB" id="A0A7W6CZ51"/>
<dbReference type="InterPro" id="IPR000014">
    <property type="entry name" value="PAS"/>
</dbReference>
<dbReference type="PANTHER" id="PTHR46663:SF2">
    <property type="entry name" value="GGDEF DOMAIN-CONTAINING PROTEIN"/>
    <property type="match status" value="1"/>
</dbReference>
<gene>
    <name evidence="2" type="ORF">GGR24_002405</name>
</gene>
<evidence type="ECO:0000259" key="1">
    <source>
        <dbReference type="PROSITE" id="PS50887"/>
    </source>
</evidence>
<dbReference type="InterPro" id="IPR035965">
    <property type="entry name" value="PAS-like_dom_sf"/>
</dbReference>
<accession>A0A7W6CZ51</accession>
<dbReference type="InterPro" id="IPR043128">
    <property type="entry name" value="Rev_trsase/Diguanyl_cyclase"/>
</dbReference>
<proteinExistence type="predicted"/>
<dbReference type="Pfam" id="PF13426">
    <property type="entry name" value="PAS_9"/>
    <property type="match status" value="1"/>
</dbReference>
<dbReference type="PANTHER" id="PTHR46663">
    <property type="entry name" value="DIGUANYLATE CYCLASE DGCT-RELATED"/>
    <property type="match status" value="1"/>
</dbReference>
<dbReference type="NCBIfam" id="TIGR00229">
    <property type="entry name" value="sensory_box"/>
    <property type="match status" value="1"/>
</dbReference>
<keyword evidence="3" id="KW-1185">Reference proteome</keyword>
<dbReference type="Gene3D" id="3.30.450.20">
    <property type="entry name" value="PAS domain"/>
    <property type="match status" value="1"/>
</dbReference>
<dbReference type="CDD" id="cd01949">
    <property type="entry name" value="GGDEF"/>
    <property type="match status" value="1"/>
</dbReference>
<protein>
    <submittedName>
        <fullName evidence="2">Diguanylate cyclase (GGDEF)-like protein/PAS domain S-box-containing protein</fullName>
    </submittedName>
</protein>
<dbReference type="Proteomes" id="UP000528964">
    <property type="component" value="Unassembled WGS sequence"/>
</dbReference>
<dbReference type="RefSeq" id="WP_183395580.1">
    <property type="nucleotide sequence ID" value="NZ_JACIDR010000003.1"/>
</dbReference>
<dbReference type="Gene3D" id="3.30.70.270">
    <property type="match status" value="1"/>
</dbReference>
<evidence type="ECO:0000313" key="2">
    <source>
        <dbReference type="EMBL" id="MBB3973735.1"/>
    </source>
</evidence>
<organism evidence="2 3">
    <name type="scientific">Hansschlegelia beijingensis</name>
    <dbReference type="NCBI Taxonomy" id="1133344"/>
    <lineage>
        <taxon>Bacteria</taxon>
        <taxon>Pseudomonadati</taxon>
        <taxon>Pseudomonadota</taxon>
        <taxon>Alphaproteobacteria</taxon>
        <taxon>Hyphomicrobiales</taxon>
        <taxon>Methylopilaceae</taxon>
        <taxon>Hansschlegelia</taxon>
    </lineage>
</organism>
<dbReference type="Pfam" id="PF00990">
    <property type="entry name" value="GGDEF"/>
    <property type="match status" value="1"/>
</dbReference>
<dbReference type="SUPFAM" id="SSF55073">
    <property type="entry name" value="Nucleotide cyclase"/>
    <property type="match status" value="1"/>
</dbReference>
<dbReference type="CDD" id="cd00130">
    <property type="entry name" value="PAS"/>
    <property type="match status" value="1"/>
</dbReference>